<evidence type="ECO:0000313" key="4">
    <source>
        <dbReference type="Proteomes" id="UP000054304"/>
    </source>
</evidence>
<organism evidence="3 4">
    <name type="scientific">Lachancea lanzarotensis</name>
    <dbReference type="NCBI Taxonomy" id="1245769"/>
    <lineage>
        <taxon>Eukaryota</taxon>
        <taxon>Fungi</taxon>
        <taxon>Dikarya</taxon>
        <taxon>Ascomycota</taxon>
        <taxon>Saccharomycotina</taxon>
        <taxon>Saccharomycetes</taxon>
        <taxon>Saccharomycetales</taxon>
        <taxon>Saccharomycetaceae</taxon>
        <taxon>Lachancea</taxon>
    </lineage>
</organism>
<keyword evidence="2" id="KW-0472">Membrane</keyword>
<dbReference type="EMBL" id="LN736371">
    <property type="protein sequence ID" value="CEP64654.1"/>
    <property type="molecule type" value="Genomic_DNA"/>
</dbReference>
<dbReference type="STRING" id="1245769.A0A0C7N3B5"/>
<dbReference type="HOGENOM" id="CLU_771766_0_0_1"/>
<keyword evidence="4" id="KW-1185">Reference proteome</keyword>
<feature type="compositionally biased region" description="Low complexity" evidence="1">
    <location>
        <begin position="338"/>
        <end position="351"/>
    </location>
</feature>
<protein>
    <submittedName>
        <fullName evidence="3">LALA0S12e03840g1_1</fullName>
    </submittedName>
</protein>
<feature type="region of interest" description="Disordered" evidence="1">
    <location>
        <begin position="234"/>
        <end position="257"/>
    </location>
</feature>
<feature type="compositionally biased region" description="Polar residues" evidence="1">
    <location>
        <begin position="352"/>
        <end position="372"/>
    </location>
</feature>
<reference evidence="3 4" key="1">
    <citation type="submission" date="2014-12" db="EMBL/GenBank/DDBJ databases">
        <authorList>
            <person name="Neuveglise Cecile"/>
        </authorList>
    </citation>
    <scope>NUCLEOTIDE SEQUENCE [LARGE SCALE GENOMIC DNA]</scope>
    <source>
        <strain evidence="3 4">CBS 12615</strain>
    </source>
</reference>
<dbReference type="GeneID" id="34688214"/>
<gene>
    <name evidence="3" type="ORF">LALA0_S12e03840g</name>
</gene>
<dbReference type="Proteomes" id="UP000054304">
    <property type="component" value="Unassembled WGS sequence"/>
</dbReference>
<feature type="region of interest" description="Disordered" evidence="1">
    <location>
        <begin position="282"/>
        <end position="372"/>
    </location>
</feature>
<sequence length="372" mass="40188">MMFNATRVSYVSSIKTSSSSSSRSSRFSTGDSFSSTLASSSVHSWSQDLTQTSSSFTSHQTLNSTLIPLIPESTSYSSISNTATSEIPTKSTTTPTSTTGATTTTRSLQQGKTAVSYTRSYIITESSVTFTTELSRVSILNSNEAATFSAPTAAVTTDVGFYNRWLSGTLDSGQSGGSISAGHRNAIIASVLGSVGGLLLATLLIGGIIFWRRKKRVKSVQGFSHDIGCRVDDPSNLNDTAFGAPNNRSATNRSSDEDEEFLKSKYSSFGRKLPLWRKSEAKTKTLASQEQATTESERTRGNPFQDEFDFQKRLPLLPPVPARDPPLHSHFSYRSEETSSFSGTDSDSSSSIQLSRPNAVARSTQSFLREVL</sequence>
<name>A0A0C7N3B5_9SACH</name>
<proteinExistence type="predicted"/>
<keyword evidence="2" id="KW-1133">Transmembrane helix</keyword>
<dbReference type="CDD" id="cd12087">
    <property type="entry name" value="TM_EGFR-like"/>
    <property type="match status" value="1"/>
</dbReference>
<feature type="region of interest" description="Disordered" evidence="1">
    <location>
        <begin position="80"/>
        <end position="107"/>
    </location>
</feature>
<accession>A0A0C7N3B5</accession>
<feature type="compositionally biased region" description="Polar residues" evidence="1">
    <location>
        <begin position="285"/>
        <end position="294"/>
    </location>
</feature>
<evidence type="ECO:0000256" key="2">
    <source>
        <dbReference type="SAM" id="Phobius"/>
    </source>
</evidence>
<dbReference type="RefSeq" id="XP_022630859.1">
    <property type="nucleotide sequence ID" value="XM_022775074.1"/>
</dbReference>
<keyword evidence="2" id="KW-0812">Transmembrane</keyword>
<dbReference type="AlphaFoldDB" id="A0A0C7N3B5"/>
<dbReference type="OrthoDB" id="4036548at2759"/>
<evidence type="ECO:0000256" key="1">
    <source>
        <dbReference type="SAM" id="MobiDB-lite"/>
    </source>
</evidence>
<feature type="transmembrane region" description="Helical" evidence="2">
    <location>
        <begin position="187"/>
        <end position="211"/>
    </location>
</feature>
<evidence type="ECO:0000313" key="3">
    <source>
        <dbReference type="EMBL" id="CEP64654.1"/>
    </source>
</evidence>
<feature type="compositionally biased region" description="Low complexity" evidence="1">
    <location>
        <begin position="82"/>
        <end position="107"/>
    </location>
</feature>